<dbReference type="EMBL" id="MT142397">
    <property type="protein sequence ID" value="QJA79878.1"/>
    <property type="molecule type" value="Genomic_DNA"/>
</dbReference>
<evidence type="ECO:0000313" key="1">
    <source>
        <dbReference type="EMBL" id="QJA79878.1"/>
    </source>
</evidence>
<name>A0A6M3KED9_9ZZZZ</name>
<sequence length="70" mass="7696">MILLKVTNRLAEVNKQLLIVVAGKDQKPEALRALVASNKPPQGKIKGIANKDEKEKKSSNVNYTLEVGVR</sequence>
<dbReference type="AlphaFoldDB" id="A0A6M3KED9"/>
<protein>
    <submittedName>
        <fullName evidence="1">Uncharacterized protein</fullName>
    </submittedName>
</protein>
<reference evidence="1" key="1">
    <citation type="submission" date="2020-03" db="EMBL/GenBank/DDBJ databases">
        <title>The deep terrestrial virosphere.</title>
        <authorList>
            <person name="Holmfeldt K."/>
            <person name="Nilsson E."/>
            <person name="Simone D."/>
            <person name="Lopez-Fernandez M."/>
            <person name="Wu X."/>
            <person name="de Brujin I."/>
            <person name="Lundin D."/>
            <person name="Andersson A."/>
            <person name="Bertilsson S."/>
            <person name="Dopson M."/>
        </authorList>
    </citation>
    <scope>NUCLEOTIDE SEQUENCE</scope>
    <source>
        <strain evidence="1">MM415A00826</strain>
    </source>
</reference>
<accession>A0A6M3KED9</accession>
<proteinExistence type="predicted"/>
<organism evidence="1">
    <name type="scientific">viral metagenome</name>
    <dbReference type="NCBI Taxonomy" id="1070528"/>
    <lineage>
        <taxon>unclassified sequences</taxon>
        <taxon>metagenomes</taxon>
        <taxon>organismal metagenomes</taxon>
    </lineage>
</organism>
<gene>
    <name evidence="1" type="ORF">MM415A00826_0029</name>
</gene>